<evidence type="ECO:0000313" key="7">
    <source>
        <dbReference type="EMBL" id="CDG69884.1"/>
    </source>
</evidence>
<keyword evidence="5" id="KW-0206">Cytoskeleton</keyword>
<dbReference type="PANTHER" id="PTHR10551:SF9">
    <property type="entry name" value="FASCIN-2"/>
    <property type="match status" value="1"/>
</dbReference>
<feature type="domain" description="Fascin-like" evidence="6">
    <location>
        <begin position="434"/>
        <end position="536"/>
    </location>
</feature>
<dbReference type="EMBL" id="HAAD01003652">
    <property type="protein sequence ID" value="CDG69884.1"/>
    <property type="molecule type" value="mRNA"/>
</dbReference>
<accession>T2MCK3</accession>
<dbReference type="FunFam" id="2.80.10.50:FF:000008">
    <property type="entry name" value="Fascin"/>
    <property type="match status" value="1"/>
</dbReference>
<dbReference type="SUPFAM" id="SSF50405">
    <property type="entry name" value="Actin-crosslinking proteins"/>
    <property type="match status" value="4"/>
</dbReference>
<dbReference type="GO" id="GO:0051017">
    <property type="term" value="P:actin filament bundle assembly"/>
    <property type="evidence" value="ECO:0007669"/>
    <property type="project" value="TreeGrafter"/>
</dbReference>
<feature type="non-terminal residue" evidence="7">
    <location>
        <position position="1"/>
    </location>
</feature>
<dbReference type="GO" id="GO:0016477">
    <property type="term" value="P:cell migration"/>
    <property type="evidence" value="ECO:0007669"/>
    <property type="project" value="TreeGrafter"/>
</dbReference>
<dbReference type="InterPro" id="IPR024703">
    <property type="entry name" value="Fascin_metazoans"/>
</dbReference>
<dbReference type="FunFam" id="2.80.10.50:FF:000015">
    <property type="entry name" value="Fascin"/>
    <property type="match status" value="1"/>
</dbReference>
<dbReference type="CDD" id="cd23335">
    <property type="entry name" value="beta-trefoil_FSCN_rpt2"/>
    <property type="match status" value="1"/>
</dbReference>
<dbReference type="InterPro" id="IPR010431">
    <property type="entry name" value="Fascin"/>
</dbReference>
<gene>
    <name evidence="7" type="primary">FSCN1</name>
</gene>
<proteinExistence type="evidence at transcript level"/>
<evidence type="ECO:0000256" key="5">
    <source>
        <dbReference type="ARBA" id="ARBA00023212"/>
    </source>
</evidence>
<sequence length="536" mass="60395">MWYFWRGFVKIKADQFFLKQPRITCNGRSDFATNNLLFSVYYFIKENCTSMTSTDQFNATFLGLVNFEGKYLTAEKFGNQINVTGTSLRSKQMWCFEQTETSTKVYLKSPNSNYLETTKTGDALCESKEKSNNFIFDVDINEEGQWTFKDCFGKYLCGNSERLYTQPKVLDEALWSIHIASHPQCCILSISRKRYVVSENGELCANEDVAWGQNAVITVEYQCGKYALRDSSGKYLNGNTGKLDDKFSKDSWFTIHIYGNMYGLRSSNGKYLTTHGPNGKLIASKQVVGKDEQFIFNESKAQCLLLANNGKKLSIRQGIDVTANQFLEPEDTETFQIDFCNGEIDKVTFLARTAKFWRASDKSITATATEITVNSVFKLEWNSEKVALKSFNGKYLVSSSGGQLSPVGESPSDVNALFTLVLVNRPIIVFRGENGYIGMISSTNKIQCNRGIHDAMQVLECAGKYRLKTVFGKFWKIDADFCLIADEGNGDLFHFQLYGKNKMMICAENGKFLQGDNNGVIKAIGTAAISSTLWEY</sequence>
<comment type="similarity">
    <text evidence="2">Belongs to the fascin family.</text>
</comment>
<evidence type="ECO:0000256" key="3">
    <source>
        <dbReference type="ARBA" id="ARBA00022490"/>
    </source>
</evidence>
<dbReference type="GO" id="GO:0005737">
    <property type="term" value="C:cytoplasm"/>
    <property type="evidence" value="ECO:0007669"/>
    <property type="project" value="TreeGrafter"/>
</dbReference>
<dbReference type="Gene3D" id="2.80.10.50">
    <property type="match status" value="4"/>
</dbReference>
<evidence type="ECO:0000256" key="1">
    <source>
        <dbReference type="ARBA" id="ARBA00004245"/>
    </source>
</evidence>
<feature type="domain" description="Fascin-like" evidence="6">
    <location>
        <begin position="70"/>
        <end position="164"/>
    </location>
</feature>
<dbReference type="GO" id="GO:0015629">
    <property type="term" value="C:actin cytoskeleton"/>
    <property type="evidence" value="ECO:0007669"/>
    <property type="project" value="TreeGrafter"/>
</dbReference>
<dbReference type="InterPro" id="IPR008999">
    <property type="entry name" value="Actin-crosslinking"/>
</dbReference>
<dbReference type="Pfam" id="PF06268">
    <property type="entry name" value="Fascin"/>
    <property type="match status" value="4"/>
</dbReference>
<evidence type="ECO:0000259" key="6">
    <source>
        <dbReference type="Pfam" id="PF06268"/>
    </source>
</evidence>
<dbReference type="PANTHER" id="PTHR10551">
    <property type="entry name" value="FASCIN"/>
    <property type="match status" value="1"/>
</dbReference>
<dbReference type="AlphaFoldDB" id="T2MCK3"/>
<dbReference type="GO" id="GO:0007163">
    <property type="term" value="P:establishment or maintenance of cell polarity"/>
    <property type="evidence" value="ECO:0007669"/>
    <property type="project" value="TreeGrafter"/>
</dbReference>
<dbReference type="CDD" id="cd23334">
    <property type="entry name" value="beta-trefoil_FSCN_rpt1"/>
    <property type="match status" value="1"/>
</dbReference>
<name>T2MCK3_HYDVU</name>
<dbReference type="InterPro" id="IPR022768">
    <property type="entry name" value="Fascin-like_dom"/>
</dbReference>
<dbReference type="CDD" id="cd23336">
    <property type="entry name" value="beta-trefoil_FSCN_rpt3"/>
    <property type="match status" value="1"/>
</dbReference>
<organism evidence="7">
    <name type="scientific">Hydra vulgaris</name>
    <name type="common">Hydra</name>
    <name type="synonym">Hydra attenuata</name>
    <dbReference type="NCBI Taxonomy" id="6087"/>
    <lineage>
        <taxon>Eukaryota</taxon>
        <taxon>Metazoa</taxon>
        <taxon>Cnidaria</taxon>
        <taxon>Hydrozoa</taxon>
        <taxon>Hydroidolina</taxon>
        <taxon>Anthoathecata</taxon>
        <taxon>Aplanulata</taxon>
        <taxon>Hydridae</taxon>
        <taxon>Hydra</taxon>
    </lineage>
</organism>
<protein>
    <submittedName>
        <fullName evidence="7">Fascin</fullName>
    </submittedName>
</protein>
<dbReference type="OrthoDB" id="10259868at2759"/>
<dbReference type="GO" id="GO:0030674">
    <property type="term" value="F:protein-macromolecule adaptor activity"/>
    <property type="evidence" value="ECO:0007669"/>
    <property type="project" value="InterPro"/>
</dbReference>
<feature type="domain" description="Fascin-like" evidence="6">
    <location>
        <begin position="199"/>
        <end position="295"/>
    </location>
</feature>
<keyword evidence="3" id="KW-0963">Cytoplasm</keyword>
<dbReference type="GO" id="GO:0051015">
    <property type="term" value="F:actin filament binding"/>
    <property type="evidence" value="ECO:0007669"/>
    <property type="project" value="InterPro"/>
</dbReference>
<dbReference type="PIRSF" id="PIRSF005682">
    <property type="entry name" value="Fascin"/>
    <property type="match status" value="1"/>
</dbReference>
<evidence type="ECO:0000256" key="4">
    <source>
        <dbReference type="ARBA" id="ARBA00023203"/>
    </source>
</evidence>
<dbReference type="CDD" id="cd23337">
    <property type="entry name" value="beta-trefoil_FSCN_rpt4"/>
    <property type="match status" value="1"/>
</dbReference>
<reference evidence="7" key="1">
    <citation type="journal article" date="2013" name="Genome Biol. Evol.">
        <title>Punctuated emergences of genetic and phenotypic innovations in eumetazoan, bilaterian, euteleostome, and hominidae ancestors.</title>
        <authorList>
            <person name="Wenger Y."/>
            <person name="Galliot B."/>
        </authorList>
    </citation>
    <scope>NUCLEOTIDE SEQUENCE</scope>
    <source>
        <tissue evidence="7">Whole animals</tissue>
    </source>
</reference>
<feature type="domain" description="Fascin-like" evidence="6">
    <location>
        <begin position="312"/>
        <end position="413"/>
    </location>
</feature>
<evidence type="ECO:0000256" key="2">
    <source>
        <dbReference type="ARBA" id="ARBA00007415"/>
    </source>
</evidence>
<keyword evidence="4" id="KW-0009">Actin-binding</keyword>
<comment type="subcellular location">
    <subcellularLocation>
        <location evidence="1">Cytoplasm</location>
        <location evidence="1">Cytoskeleton</location>
    </subcellularLocation>
</comment>